<evidence type="ECO:0000313" key="2">
    <source>
        <dbReference type="Proteomes" id="UP000887159"/>
    </source>
</evidence>
<gene>
    <name evidence="1" type="ORF">TNCV_3502021</name>
</gene>
<dbReference type="EMBL" id="BMAU01021233">
    <property type="protein sequence ID" value="GFY02320.1"/>
    <property type="molecule type" value="Genomic_DNA"/>
</dbReference>
<keyword evidence="2" id="KW-1185">Reference proteome</keyword>
<name>A0A8X6S0Q2_TRICX</name>
<reference evidence="1" key="1">
    <citation type="submission" date="2020-08" db="EMBL/GenBank/DDBJ databases">
        <title>Multicomponent nature underlies the extraordinary mechanical properties of spider dragline silk.</title>
        <authorList>
            <person name="Kono N."/>
            <person name="Nakamura H."/>
            <person name="Mori M."/>
            <person name="Yoshida Y."/>
            <person name="Ohtoshi R."/>
            <person name="Malay A.D."/>
            <person name="Moran D.A.P."/>
            <person name="Tomita M."/>
            <person name="Numata K."/>
            <person name="Arakawa K."/>
        </authorList>
    </citation>
    <scope>NUCLEOTIDE SEQUENCE</scope>
</reference>
<organism evidence="1 2">
    <name type="scientific">Trichonephila clavipes</name>
    <name type="common">Golden silk orbweaver</name>
    <name type="synonym">Nephila clavipes</name>
    <dbReference type="NCBI Taxonomy" id="2585209"/>
    <lineage>
        <taxon>Eukaryota</taxon>
        <taxon>Metazoa</taxon>
        <taxon>Ecdysozoa</taxon>
        <taxon>Arthropoda</taxon>
        <taxon>Chelicerata</taxon>
        <taxon>Arachnida</taxon>
        <taxon>Araneae</taxon>
        <taxon>Araneomorphae</taxon>
        <taxon>Entelegynae</taxon>
        <taxon>Araneoidea</taxon>
        <taxon>Nephilidae</taxon>
        <taxon>Trichonephila</taxon>
    </lineage>
</organism>
<proteinExistence type="predicted"/>
<comment type="caution">
    <text evidence="1">The sequence shown here is derived from an EMBL/GenBank/DDBJ whole genome shotgun (WGS) entry which is preliminary data.</text>
</comment>
<sequence length="182" mass="20387">MTSRSSGIVVRDADCRVVGPRFESRIRHGYRTKNWSKKLHQKRTCDTALNSRRVASPLPRMVEGEERFVAPKDWGPTSLSEIVCNHRNIFLIPGAKESCHNKIGFSSHKGRSSVGVMVLNSWRGRGSQVVKITDSWPACHEFEPGLLQGVTHVEYVEPQTSSHWCSVEVRRGCAISGVVFVT</sequence>
<dbReference type="AlphaFoldDB" id="A0A8X6S0Q2"/>
<evidence type="ECO:0000313" key="1">
    <source>
        <dbReference type="EMBL" id="GFY02320.1"/>
    </source>
</evidence>
<accession>A0A8X6S0Q2</accession>
<dbReference type="Proteomes" id="UP000887159">
    <property type="component" value="Unassembled WGS sequence"/>
</dbReference>
<protein>
    <submittedName>
        <fullName evidence="1">Uncharacterized protein</fullName>
    </submittedName>
</protein>